<dbReference type="InterPro" id="IPR035570">
    <property type="entry name" value="UPF0234_N"/>
</dbReference>
<sequence>MASSYSFDIVSDFDHQELVNAIDQTRREIVSRYDLKSTNTEVELDKELITIKTNSEMTLTAVVDVMQSKAIKRNLSLKIFDYGDIESASGNRVVQKIKLKRGIEQEQAKKLSKTIRDRFPKAQASIQGDALRVTSKSKDELQDIIQAVKGEDFPLALQFTNYR</sequence>
<dbReference type="HAMAP" id="MF_00632">
    <property type="entry name" value="UPF0234"/>
    <property type="match status" value="1"/>
</dbReference>
<evidence type="ECO:0000313" key="4">
    <source>
        <dbReference type="EMBL" id="MBD2149862.1"/>
    </source>
</evidence>
<dbReference type="RefSeq" id="WP_190350228.1">
    <property type="nucleotide sequence ID" value="NZ_JACJPY010000014.1"/>
</dbReference>
<dbReference type="GO" id="GO:0005829">
    <property type="term" value="C:cytosol"/>
    <property type="evidence" value="ECO:0007669"/>
    <property type="project" value="TreeGrafter"/>
</dbReference>
<dbReference type="AlphaFoldDB" id="A0A926UTI0"/>
<organism evidence="4 5">
    <name type="scientific">Pseudanabaena cinerea FACHB-1277</name>
    <dbReference type="NCBI Taxonomy" id="2949581"/>
    <lineage>
        <taxon>Bacteria</taxon>
        <taxon>Bacillati</taxon>
        <taxon>Cyanobacteriota</taxon>
        <taxon>Cyanophyceae</taxon>
        <taxon>Pseudanabaenales</taxon>
        <taxon>Pseudanabaenaceae</taxon>
        <taxon>Pseudanabaena</taxon>
        <taxon>Pseudanabaena cinerea</taxon>
    </lineage>
</organism>
<dbReference type="Pfam" id="PF04461">
    <property type="entry name" value="YajQ"/>
    <property type="match status" value="1"/>
</dbReference>
<dbReference type="SUPFAM" id="SSF89963">
    <property type="entry name" value="YajQ-like"/>
    <property type="match status" value="2"/>
</dbReference>
<dbReference type="EMBL" id="JACJPY010000014">
    <property type="protein sequence ID" value="MBD2149862.1"/>
    <property type="molecule type" value="Genomic_DNA"/>
</dbReference>
<comment type="similarity">
    <text evidence="2 3">Belongs to the YajQ family.</text>
</comment>
<dbReference type="Proteomes" id="UP000631421">
    <property type="component" value="Unassembled WGS sequence"/>
</dbReference>
<name>A0A926UTI0_9CYAN</name>
<dbReference type="InterPro" id="IPR036183">
    <property type="entry name" value="YajQ-like_sf"/>
</dbReference>
<dbReference type="GO" id="GO:0000166">
    <property type="term" value="F:nucleotide binding"/>
    <property type="evidence" value="ECO:0007669"/>
    <property type="project" value="UniProtKB-UniRule"/>
</dbReference>
<accession>A0A926UTI0</accession>
<comment type="caution">
    <text evidence="4">The sequence shown here is derived from an EMBL/GenBank/DDBJ whole genome shotgun (WGS) entry which is preliminary data.</text>
</comment>
<gene>
    <name evidence="4" type="ORF">H6F44_06950</name>
</gene>
<dbReference type="PANTHER" id="PTHR30476:SF0">
    <property type="entry name" value="UPF0234 PROTEIN YAJQ"/>
    <property type="match status" value="1"/>
</dbReference>
<protein>
    <recommendedName>
        <fullName evidence="3">Nucleotide-binding protein H6F44_06950</fullName>
    </recommendedName>
</protein>
<proteinExistence type="inferred from homology"/>
<keyword evidence="1 3" id="KW-0547">Nucleotide-binding</keyword>
<evidence type="ECO:0000256" key="2">
    <source>
        <dbReference type="ARBA" id="ARBA00093450"/>
    </source>
</evidence>
<dbReference type="NCBIfam" id="NF003819">
    <property type="entry name" value="PRK05412.1"/>
    <property type="match status" value="1"/>
</dbReference>
<dbReference type="CDD" id="cd11740">
    <property type="entry name" value="YajQ_like"/>
    <property type="match status" value="1"/>
</dbReference>
<dbReference type="Gene3D" id="3.30.70.990">
    <property type="entry name" value="YajQ-like, domain 2"/>
    <property type="match status" value="1"/>
</dbReference>
<evidence type="ECO:0000256" key="1">
    <source>
        <dbReference type="ARBA" id="ARBA00022741"/>
    </source>
</evidence>
<dbReference type="Gene3D" id="3.30.70.860">
    <property type="match status" value="1"/>
</dbReference>
<evidence type="ECO:0000313" key="5">
    <source>
        <dbReference type="Proteomes" id="UP000631421"/>
    </source>
</evidence>
<dbReference type="PANTHER" id="PTHR30476">
    <property type="entry name" value="UPF0234 PROTEIN YAJQ"/>
    <property type="match status" value="1"/>
</dbReference>
<dbReference type="InterPro" id="IPR035571">
    <property type="entry name" value="UPF0234-like_C"/>
</dbReference>
<evidence type="ECO:0000256" key="3">
    <source>
        <dbReference type="HAMAP-Rule" id="MF_00632"/>
    </source>
</evidence>
<keyword evidence="5" id="KW-1185">Reference proteome</keyword>
<reference evidence="4" key="1">
    <citation type="journal article" date="2015" name="ISME J.">
        <title>Draft Genome Sequence of Streptomyces incarnatus NRRL8089, which Produces the Nucleoside Antibiotic Sinefungin.</title>
        <authorList>
            <person name="Oshima K."/>
            <person name="Hattori M."/>
            <person name="Shimizu H."/>
            <person name="Fukuda K."/>
            <person name="Nemoto M."/>
            <person name="Inagaki K."/>
            <person name="Tamura T."/>
        </authorList>
    </citation>
    <scope>NUCLEOTIDE SEQUENCE</scope>
    <source>
        <strain evidence="4">FACHB-1277</strain>
    </source>
</reference>
<reference evidence="4" key="2">
    <citation type="submission" date="2020-08" db="EMBL/GenBank/DDBJ databases">
        <authorList>
            <person name="Chen M."/>
            <person name="Teng W."/>
            <person name="Zhao L."/>
            <person name="Hu C."/>
            <person name="Zhou Y."/>
            <person name="Han B."/>
            <person name="Song L."/>
            <person name="Shu W."/>
        </authorList>
    </citation>
    <scope>NUCLEOTIDE SEQUENCE</scope>
    <source>
        <strain evidence="4">FACHB-1277</strain>
    </source>
</reference>
<comment type="function">
    <text evidence="3">Nucleotide-binding protein.</text>
</comment>
<dbReference type="InterPro" id="IPR007551">
    <property type="entry name" value="YajQ/Smlt4090-like"/>
</dbReference>